<organism evidence="1 2">
    <name type="scientific">Cylindrotheca closterium</name>
    <dbReference type="NCBI Taxonomy" id="2856"/>
    <lineage>
        <taxon>Eukaryota</taxon>
        <taxon>Sar</taxon>
        <taxon>Stramenopiles</taxon>
        <taxon>Ochrophyta</taxon>
        <taxon>Bacillariophyta</taxon>
        <taxon>Bacillariophyceae</taxon>
        <taxon>Bacillariophycidae</taxon>
        <taxon>Bacillariales</taxon>
        <taxon>Bacillariaceae</taxon>
        <taxon>Cylindrotheca</taxon>
    </lineage>
</organism>
<proteinExistence type="predicted"/>
<evidence type="ECO:0000313" key="2">
    <source>
        <dbReference type="Proteomes" id="UP001295423"/>
    </source>
</evidence>
<dbReference type="AlphaFoldDB" id="A0AAD2FTJ4"/>
<dbReference type="Proteomes" id="UP001295423">
    <property type="component" value="Unassembled WGS sequence"/>
</dbReference>
<reference evidence="1" key="1">
    <citation type="submission" date="2023-08" db="EMBL/GenBank/DDBJ databases">
        <authorList>
            <person name="Audoor S."/>
            <person name="Bilcke G."/>
        </authorList>
    </citation>
    <scope>NUCLEOTIDE SEQUENCE</scope>
</reference>
<evidence type="ECO:0000313" key="1">
    <source>
        <dbReference type="EMBL" id="CAJ1953049.1"/>
    </source>
</evidence>
<gene>
    <name evidence="1" type="ORF">CYCCA115_LOCUS13847</name>
</gene>
<keyword evidence="2" id="KW-1185">Reference proteome</keyword>
<protein>
    <recommendedName>
        <fullName evidence="3">BRO1 domain-containing protein</fullName>
    </recommendedName>
</protein>
<name>A0AAD2FTJ4_9STRA</name>
<sequence>MEVNNEASTLIVQKEYAQGMETLQTGLRQLQAYLVQMSQFSGGSSGDVCCASLDSWMYPAVEALHNESGCGPTASFFVYRRPLVVPQLTIGTVRANPENSSATGERTSLLVAMLFNYGLACHLSHLDHEGKLNDGSLYQRASQMYDLAISNLRRLAASKLPGSRTIISSNIQFFRAAMNNLAICEQTRYVLLARDESCSLDIPFNKGFERLRELLMQYPSSNDAPEKALWDCYLANSLQVMGSFQPNFCAAAC</sequence>
<evidence type="ECO:0008006" key="3">
    <source>
        <dbReference type="Google" id="ProtNLM"/>
    </source>
</evidence>
<accession>A0AAD2FTJ4</accession>
<dbReference type="EMBL" id="CAKOGP040001814">
    <property type="protein sequence ID" value="CAJ1953049.1"/>
    <property type="molecule type" value="Genomic_DNA"/>
</dbReference>
<comment type="caution">
    <text evidence="1">The sequence shown here is derived from an EMBL/GenBank/DDBJ whole genome shotgun (WGS) entry which is preliminary data.</text>
</comment>